<keyword evidence="2" id="KW-1185">Reference proteome</keyword>
<reference evidence="1 2" key="2">
    <citation type="journal article" date="2017" name="Nature">
        <title>The Apostasia genome and the evolution of orchids.</title>
        <authorList>
            <person name="Zhang G.Q."/>
            <person name="Liu K.W."/>
            <person name="Li Z."/>
            <person name="Lohaus R."/>
            <person name="Hsiao Y.Y."/>
            <person name="Niu S.C."/>
            <person name="Wang J.Y."/>
            <person name="Lin Y.C."/>
            <person name="Xu Q."/>
            <person name="Chen L.J."/>
            <person name="Yoshida K."/>
            <person name="Fujiwara S."/>
            <person name="Wang Z.W."/>
            <person name="Zhang Y.Q."/>
            <person name="Mitsuda N."/>
            <person name="Wang M."/>
            <person name="Liu G.H."/>
            <person name="Pecoraro L."/>
            <person name="Huang H.X."/>
            <person name="Xiao X.J."/>
            <person name="Lin M."/>
            <person name="Wu X.Y."/>
            <person name="Wu W.L."/>
            <person name="Chen Y.Y."/>
            <person name="Chang S.B."/>
            <person name="Sakamoto S."/>
            <person name="Ohme-Takagi M."/>
            <person name="Yagi M."/>
            <person name="Zeng S.J."/>
            <person name="Shen C.Y."/>
            <person name="Yeh C.M."/>
            <person name="Luo Y.B."/>
            <person name="Tsai W.C."/>
            <person name="Van de Peer Y."/>
            <person name="Liu Z.J."/>
        </authorList>
    </citation>
    <scope>NUCLEOTIDE SEQUENCE [LARGE SCALE GENOMIC DNA]</scope>
    <source>
        <tissue evidence="1">The whole plant</tissue>
    </source>
</reference>
<gene>
    <name evidence="1" type="ORF">MA16_Dca017213</name>
</gene>
<accession>A0A2I0W2P3</accession>
<sequence length="161" mass="18820">MVKDQFRSFLRWSLRVIEFDVLEQWIKNQQDQEPRGGKLVTDSELDGWLMRNCKSKRAWVYRKDWGAGVCSMLERRHAMQEQMSGLEACSAQHGHADHGRNIYRCRRAWVITRWSASWSHRSELIVEVVHEQDLARFGGFYCGDNAMSQSDCNKCTCDSLS</sequence>
<dbReference type="EMBL" id="KZ502978">
    <property type="protein sequence ID" value="PKU69940.1"/>
    <property type="molecule type" value="Genomic_DNA"/>
</dbReference>
<dbReference type="AlphaFoldDB" id="A0A2I0W2P3"/>
<name>A0A2I0W2P3_9ASPA</name>
<proteinExistence type="predicted"/>
<evidence type="ECO:0000313" key="2">
    <source>
        <dbReference type="Proteomes" id="UP000233837"/>
    </source>
</evidence>
<reference evidence="1 2" key="1">
    <citation type="journal article" date="2016" name="Sci. Rep.">
        <title>The Dendrobium catenatum Lindl. genome sequence provides insights into polysaccharide synthase, floral development and adaptive evolution.</title>
        <authorList>
            <person name="Zhang G.Q."/>
            <person name="Xu Q."/>
            <person name="Bian C."/>
            <person name="Tsai W.C."/>
            <person name="Yeh C.M."/>
            <person name="Liu K.W."/>
            <person name="Yoshida K."/>
            <person name="Zhang L.S."/>
            <person name="Chang S.B."/>
            <person name="Chen F."/>
            <person name="Shi Y."/>
            <person name="Su Y.Y."/>
            <person name="Zhang Y.Q."/>
            <person name="Chen L.J."/>
            <person name="Yin Y."/>
            <person name="Lin M."/>
            <person name="Huang H."/>
            <person name="Deng H."/>
            <person name="Wang Z.W."/>
            <person name="Zhu S.L."/>
            <person name="Zhao X."/>
            <person name="Deng C."/>
            <person name="Niu S.C."/>
            <person name="Huang J."/>
            <person name="Wang M."/>
            <person name="Liu G.H."/>
            <person name="Yang H.J."/>
            <person name="Xiao X.J."/>
            <person name="Hsiao Y.Y."/>
            <person name="Wu W.L."/>
            <person name="Chen Y.Y."/>
            <person name="Mitsuda N."/>
            <person name="Ohme-Takagi M."/>
            <person name="Luo Y.B."/>
            <person name="Van de Peer Y."/>
            <person name="Liu Z.J."/>
        </authorList>
    </citation>
    <scope>NUCLEOTIDE SEQUENCE [LARGE SCALE GENOMIC DNA]</scope>
    <source>
        <tissue evidence="1">The whole plant</tissue>
    </source>
</reference>
<evidence type="ECO:0000313" key="1">
    <source>
        <dbReference type="EMBL" id="PKU69940.1"/>
    </source>
</evidence>
<protein>
    <submittedName>
        <fullName evidence="1">Uncharacterized protein</fullName>
    </submittedName>
</protein>
<organism evidence="1 2">
    <name type="scientific">Dendrobium catenatum</name>
    <dbReference type="NCBI Taxonomy" id="906689"/>
    <lineage>
        <taxon>Eukaryota</taxon>
        <taxon>Viridiplantae</taxon>
        <taxon>Streptophyta</taxon>
        <taxon>Embryophyta</taxon>
        <taxon>Tracheophyta</taxon>
        <taxon>Spermatophyta</taxon>
        <taxon>Magnoliopsida</taxon>
        <taxon>Liliopsida</taxon>
        <taxon>Asparagales</taxon>
        <taxon>Orchidaceae</taxon>
        <taxon>Epidendroideae</taxon>
        <taxon>Malaxideae</taxon>
        <taxon>Dendrobiinae</taxon>
        <taxon>Dendrobium</taxon>
    </lineage>
</organism>
<dbReference type="Proteomes" id="UP000233837">
    <property type="component" value="Unassembled WGS sequence"/>
</dbReference>